<proteinExistence type="predicted"/>
<protein>
    <recommendedName>
        <fullName evidence="2">PiggyBac transposable element-derived protein domain-containing protein</fullName>
    </recommendedName>
</protein>
<accession>A0A8D9E8V9</accession>
<keyword evidence="1" id="KW-0472">Membrane</keyword>
<reference evidence="3" key="1">
    <citation type="submission" date="2021-05" db="EMBL/GenBank/DDBJ databases">
        <authorList>
            <person name="Alioto T."/>
            <person name="Alioto T."/>
            <person name="Gomez Garrido J."/>
        </authorList>
    </citation>
    <scope>NUCLEOTIDE SEQUENCE</scope>
</reference>
<dbReference type="Pfam" id="PF13843">
    <property type="entry name" value="DDE_Tnp_1_7"/>
    <property type="match status" value="1"/>
</dbReference>
<sequence>MKPLAVVEYNKGKVGIDLSDQMASYHSTVRKGIKWNRRLGLEALLGMTVVNAWILCKLVYKEENSHENIQSRDGQIRHLIYISFFFFITMFFFLFDQIKIRSFVCSFEILTFCTYQCCLLT</sequence>
<dbReference type="EMBL" id="HBUF01440326">
    <property type="protein sequence ID" value="CAG6742906.1"/>
    <property type="molecule type" value="Transcribed_RNA"/>
</dbReference>
<evidence type="ECO:0000259" key="2">
    <source>
        <dbReference type="Pfam" id="PF13843"/>
    </source>
</evidence>
<feature type="domain" description="PiggyBac transposable element-derived protein" evidence="2">
    <location>
        <begin position="2"/>
        <end position="53"/>
    </location>
</feature>
<evidence type="ECO:0000313" key="3">
    <source>
        <dbReference type="EMBL" id="CAG6742905.1"/>
    </source>
</evidence>
<dbReference type="EMBL" id="HBUF01440325">
    <property type="protein sequence ID" value="CAG6742905.1"/>
    <property type="molecule type" value="Transcribed_RNA"/>
</dbReference>
<keyword evidence="1" id="KW-1133">Transmembrane helix</keyword>
<keyword evidence="1" id="KW-0812">Transmembrane</keyword>
<feature type="transmembrane region" description="Helical" evidence="1">
    <location>
        <begin position="76"/>
        <end position="95"/>
    </location>
</feature>
<evidence type="ECO:0000256" key="1">
    <source>
        <dbReference type="SAM" id="Phobius"/>
    </source>
</evidence>
<dbReference type="AlphaFoldDB" id="A0A8D9E8V9"/>
<name>A0A8D9E8V9_9HEMI</name>
<feature type="transmembrane region" description="Helical" evidence="1">
    <location>
        <begin position="39"/>
        <end position="60"/>
    </location>
</feature>
<dbReference type="InterPro" id="IPR029526">
    <property type="entry name" value="PGBD"/>
</dbReference>
<organism evidence="3">
    <name type="scientific">Cacopsylla melanoneura</name>
    <dbReference type="NCBI Taxonomy" id="428564"/>
    <lineage>
        <taxon>Eukaryota</taxon>
        <taxon>Metazoa</taxon>
        <taxon>Ecdysozoa</taxon>
        <taxon>Arthropoda</taxon>
        <taxon>Hexapoda</taxon>
        <taxon>Insecta</taxon>
        <taxon>Pterygota</taxon>
        <taxon>Neoptera</taxon>
        <taxon>Paraneoptera</taxon>
        <taxon>Hemiptera</taxon>
        <taxon>Sternorrhyncha</taxon>
        <taxon>Psylloidea</taxon>
        <taxon>Psyllidae</taxon>
        <taxon>Psyllinae</taxon>
        <taxon>Cacopsylla</taxon>
    </lineage>
</organism>